<dbReference type="Gene3D" id="1.20.1260.10">
    <property type="match status" value="1"/>
</dbReference>
<protein>
    <submittedName>
        <fullName evidence="4">Spore coat protein CotF</fullName>
    </submittedName>
</protein>
<accession>A0ABT9WQX1</accession>
<name>A0ABT9WQX1_9BACI</name>
<comment type="similarity">
    <text evidence="3">Belongs to the CotF family.</text>
</comment>
<proteinExistence type="inferred from homology"/>
<dbReference type="PANTHER" id="PTHR39183:SF1">
    <property type="entry name" value="SPORE COAT PROTEIN F-LIKE PROTEIN YHCQ"/>
    <property type="match status" value="1"/>
</dbReference>
<dbReference type="InterPro" id="IPR012851">
    <property type="entry name" value="Spore_coat_CotF-like"/>
</dbReference>
<comment type="caution">
    <text evidence="4">The sequence shown here is derived from an EMBL/GenBank/DDBJ whole genome shotgun (WGS) entry which is preliminary data.</text>
</comment>
<evidence type="ECO:0000256" key="3">
    <source>
        <dbReference type="ARBA" id="ARBA00024344"/>
    </source>
</evidence>
<keyword evidence="5" id="KW-1185">Reference proteome</keyword>
<dbReference type="PANTHER" id="PTHR39183">
    <property type="entry name" value="SPORE COAT PROTEIN F-LIKE PROTEIN YHCQ"/>
    <property type="match status" value="1"/>
</dbReference>
<evidence type="ECO:0000313" key="5">
    <source>
        <dbReference type="Proteomes" id="UP001223586"/>
    </source>
</evidence>
<organism evidence="4 5">
    <name type="scientific">Bacillus chungangensis</name>
    <dbReference type="NCBI Taxonomy" id="587633"/>
    <lineage>
        <taxon>Bacteria</taxon>
        <taxon>Bacillati</taxon>
        <taxon>Bacillota</taxon>
        <taxon>Bacilli</taxon>
        <taxon>Bacillales</taxon>
        <taxon>Bacillaceae</taxon>
        <taxon>Bacillus</taxon>
    </lineage>
</organism>
<evidence type="ECO:0000313" key="4">
    <source>
        <dbReference type="EMBL" id="MDQ0175602.1"/>
    </source>
</evidence>
<keyword evidence="4" id="KW-0167">Capsid protein</keyword>
<comment type="subcellular location">
    <subcellularLocation>
        <location evidence="2">Spore coat</location>
    </subcellularLocation>
</comment>
<sequence>MPDVVNKFAAGSLLGTTKNAIRNTSIAITETSTPYVREVLTKQLNQDIKAHARIFNYMLSKGLYPSYNIDKVIQNDIKNANQVLKMKG</sequence>
<dbReference type="Proteomes" id="UP001223586">
    <property type="component" value="Unassembled WGS sequence"/>
</dbReference>
<dbReference type="InterPro" id="IPR012347">
    <property type="entry name" value="Ferritin-like"/>
</dbReference>
<dbReference type="RefSeq" id="WP_307228051.1">
    <property type="nucleotide sequence ID" value="NZ_JAUSTT010000007.1"/>
</dbReference>
<evidence type="ECO:0000256" key="1">
    <source>
        <dbReference type="ARBA" id="ARBA00022969"/>
    </source>
</evidence>
<keyword evidence="4" id="KW-0946">Virion</keyword>
<reference evidence="4 5" key="1">
    <citation type="submission" date="2023-07" db="EMBL/GenBank/DDBJ databases">
        <title>Genomic Encyclopedia of Type Strains, Phase IV (KMG-IV): sequencing the most valuable type-strain genomes for metagenomic binning, comparative biology and taxonomic classification.</title>
        <authorList>
            <person name="Goeker M."/>
        </authorList>
    </citation>
    <scope>NUCLEOTIDE SEQUENCE [LARGE SCALE GENOMIC DNA]</scope>
    <source>
        <strain evidence="4 5">DSM 23837</strain>
    </source>
</reference>
<dbReference type="EMBL" id="JAUSTT010000007">
    <property type="protein sequence ID" value="MDQ0175602.1"/>
    <property type="molecule type" value="Genomic_DNA"/>
</dbReference>
<gene>
    <name evidence="4" type="ORF">J2S08_001436</name>
</gene>
<keyword evidence="1" id="KW-0749">Sporulation</keyword>
<dbReference type="Pfam" id="PF07875">
    <property type="entry name" value="Coat_F"/>
    <property type="match status" value="1"/>
</dbReference>
<evidence type="ECO:0000256" key="2">
    <source>
        <dbReference type="ARBA" id="ARBA00024325"/>
    </source>
</evidence>